<keyword evidence="2" id="KW-0732">Signal</keyword>
<evidence type="ECO:0000313" key="4">
    <source>
        <dbReference type="Proteomes" id="UP000753802"/>
    </source>
</evidence>
<evidence type="ECO:0008006" key="5">
    <source>
        <dbReference type="Google" id="ProtNLM"/>
    </source>
</evidence>
<keyword evidence="4" id="KW-1185">Reference proteome</keyword>
<organism evidence="3 4">
    <name type="scientific">Sediminibacterium roseum</name>
    <dbReference type="NCBI Taxonomy" id="1978412"/>
    <lineage>
        <taxon>Bacteria</taxon>
        <taxon>Pseudomonadati</taxon>
        <taxon>Bacteroidota</taxon>
        <taxon>Chitinophagia</taxon>
        <taxon>Chitinophagales</taxon>
        <taxon>Chitinophagaceae</taxon>
        <taxon>Sediminibacterium</taxon>
    </lineage>
</organism>
<reference evidence="3 4" key="1">
    <citation type="submission" date="2020-01" db="EMBL/GenBank/DDBJ databases">
        <title>Genome analysis.</title>
        <authorList>
            <person name="Wu S."/>
            <person name="Wang G."/>
        </authorList>
    </citation>
    <scope>NUCLEOTIDE SEQUENCE [LARGE SCALE GENOMIC DNA]</scope>
    <source>
        <strain evidence="3 4">SYL130</strain>
    </source>
</reference>
<name>A0ABW9ZZZ0_9BACT</name>
<dbReference type="EMBL" id="JAACJS010000012">
    <property type="protein sequence ID" value="NCI50466.1"/>
    <property type="molecule type" value="Genomic_DNA"/>
</dbReference>
<feature type="region of interest" description="Disordered" evidence="1">
    <location>
        <begin position="271"/>
        <end position="301"/>
    </location>
</feature>
<dbReference type="Proteomes" id="UP000753802">
    <property type="component" value="Unassembled WGS sequence"/>
</dbReference>
<gene>
    <name evidence="3" type="ORF">GWC95_11070</name>
</gene>
<accession>A0ABW9ZZZ0</accession>
<comment type="caution">
    <text evidence="3">The sequence shown here is derived from an EMBL/GenBank/DDBJ whole genome shotgun (WGS) entry which is preliminary data.</text>
</comment>
<protein>
    <recommendedName>
        <fullName evidence="5">Adhesin domain-containing protein</fullName>
    </recommendedName>
</protein>
<feature type="chain" id="PRO_5046010403" description="Adhesin domain-containing protein" evidence="2">
    <location>
        <begin position="21"/>
        <end position="334"/>
    </location>
</feature>
<feature type="region of interest" description="Disordered" evidence="1">
    <location>
        <begin position="313"/>
        <end position="334"/>
    </location>
</feature>
<evidence type="ECO:0000256" key="1">
    <source>
        <dbReference type="SAM" id="MobiDB-lite"/>
    </source>
</evidence>
<dbReference type="RefSeq" id="WP_161818760.1">
    <property type="nucleotide sequence ID" value="NZ_JAACJS010000012.1"/>
</dbReference>
<evidence type="ECO:0000313" key="3">
    <source>
        <dbReference type="EMBL" id="NCI50466.1"/>
    </source>
</evidence>
<sequence>MKRSIKIFSLFLLLANAVFAKNTGDTESEKSKNYSKTYAVGSNDKIVLSNTFGDLRISTWAKNEIKVDVTITVKARTDERAQKIMDRIAIEDGKNGAEIFFKTRVGDKNDDDGGGEQHNNENSSFKINYTVYLPAYATLDASNSFGELSIGDYDGTITLTSSFGMLTAGKLAKPKKVNLQFGKKTSVIEGMDGGTLRIGFSKAQVNKLSGDVVADLNQTGAILLKLDNGLKKLDLKNNFGNVFIDAPKNLNANFRIKTSFGNFSNQSSFAVGKSGDDDDDDERGAFNSRSYAGKAGSGTAPVTIKSNFGKITLGHDLSPDALTAGKATGKPSRS</sequence>
<feature type="signal peptide" evidence="2">
    <location>
        <begin position="1"/>
        <end position="20"/>
    </location>
</feature>
<proteinExistence type="predicted"/>
<evidence type="ECO:0000256" key="2">
    <source>
        <dbReference type="SAM" id="SignalP"/>
    </source>
</evidence>